<dbReference type="PROSITE" id="PS51626">
    <property type="entry name" value="SAM_MT_TRM1"/>
    <property type="match status" value="1"/>
</dbReference>
<keyword evidence="6 10" id="KW-0694">RNA-binding</keyword>
<dbReference type="SUPFAM" id="SSF53335">
    <property type="entry name" value="S-adenosyl-L-methionine-dependent methyltransferases"/>
    <property type="match status" value="1"/>
</dbReference>
<dbReference type="RefSeq" id="XP_065648108.1">
    <property type="nucleotide sequence ID" value="XM_065792036.1"/>
</dbReference>
<dbReference type="PANTHER" id="PTHR10631:SF3">
    <property type="entry name" value="TRNA (GUANINE(26)-N(2))-DIMETHYLTRANSFERASE"/>
    <property type="match status" value="1"/>
</dbReference>
<evidence type="ECO:0000313" key="12">
    <source>
        <dbReference type="Proteomes" id="UP001652625"/>
    </source>
</evidence>
<reference evidence="13" key="1">
    <citation type="submission" date="2025-08" db="UniProtKB">
        <authorList>
            <consortium name="RefSeq"/>
        </authorList>
    </citation>
    <scope>IDENTIFICATION</scope>
</reference>
<dbReference type="InterPro" id="IPR002905">
    <property type="entry name" value="Trm1"/>
</dbReference>
<keyword evidence="9" id="KW-0862">Zinc</keyword>
<evidence type="ECO:0000256" key="8">
    <source>
        <dbReference type="ARBA" id="ARBA00051897"/>
    </source>
</evidence>
<keyword evidence="3 10" id="KW-0808">Transferase</keyword>
<keyword evidence="4 10" id="KW-0949">S-adenosyl-L-methionine</keyword>
<evidence type="ECO:0000256" key="9">
    <source>
        <dbReference type="PROSITE-ProRule" id="PRU00723"/>
    </source>
</evidence>
<evidence type="ECO:0000256" key="2">
    <source>
        <dbReference type="ARBA" id="ARBA00022603"/>
    </source>
</evidence>
<organism evidence="12 13">
    <name type="scientific">Hydra vulgaris</name>
    <name type="common">Hydra</name>
    <name type="synonym">Hydra attenuata</name>
    <dbReference type="NCBI Taxonomy" id="6087"/>
    <lineage>
        <taxon>Eukaryota</taxon>
        <taxon>Metazoa</taxon>
        <taxon>Cnidaria</taxon>
        <taxon>Hydrozoa</taxon>
        <taxon>Hydroidolina</taxon>
        <taxon>Anthoathecata</taxon>
        <taxon>Aplanulata</taxon>
        <taxon>Hydridae</taxon>
        <taxon>Hydra</taxon>
    </lineage>
</organism>
<dbReference type="Gene3D" id="3.40.50.150">
    <property type="entry name" value="Vaccinia Virus protein VP39"/>
    <property type="match status" value="1"/>
</dbReference>
<evidence type="ECO:0000259" key="11">
    <source>
        <dbReference type="PROSITE" id="PS50103"/>
    </source>
</evidence>
<dbReference type="GeneID" id="100201984"/>
<evidence type="ECO:0000256" key="4">
    <source>
        <dbReference type="ARBA" id="ARBA00022691"/>
    </source>
</evidence>
<dbReference type="Pfam" id="PF02005">
    <property type="entry name" value="TRM"/>
    <property type="match status" value="1"/>
</dbReference>
<keyword evidence="9" id="KW-0863">Zinc-finger</keyword>
<keyword evidence="9" id="KW-0479">Metal-binding</keyword>
<proteinExistence type="inferred from homology"/>
<sequence>MVERHEVNVESEKLEANDFTEVVEGKAKILFPKSNSVFYNNVQVFNRDLSIAVIKQFFKIRDNELKELVKKTSESRSTEIKHTEAKTKIEETDNLDKVKKIVLEENISTSNSDIPVAIEKKSYTILEALSATGLRSVRYALEIPNIKKIIANDLSHEAEKTIRRNIAYNKVDAVVQSSLSDASLLMYQHRFPLSSRFQVIDLDPFGSPSQFLDGAVQAIDEGGLLCVTCTDMAGLCGNHGEAAYAKYGCMPLKSKYCHEMALRIVLSCIDSHANRYKRYIEPLLSLSVDFYLRIFVRVFSSPSEVKRSASKRSYVFHCSGCETFHLQPVGKSVEIGNSKKYNPATGPVVSQLCDECNHIFKIGGPIWSKSIHSETFVTALLVDIEKEKDCYSTQQRIRGTLSVVLEELPDHPLYLVIDHLCNVLHSTTPSHAQFRSAVIHAGYEISSTHANQAGLKTSAPVSVIWDILRSWVKLHPVNQKKISSNSPASVILSKESKRTANFEIIQTAVPQSKMMKLLRYPENPEADWGPKSKAIKKEFSSLSEKRQTLQGKRKAGFSDPAFYRQFPCKRFKIGICDLGINCKYSHESSTNPTDQSNSTKNASIFILHKIS</sequence>
<dbReference type="SMART" id="SM00356">
    <property type="entry name" value="ZnF_C3H1"/>
    <property type="match status" value="1"/>
</dbReference>
<dbReference type="Proteomes" id="UP001652625">
    <property type="component" value="Chromosome 03"/>
</dbReference>
<evidence type="ECO:0000313" key="13">
    <source>
        <dbReference type="RefSeq" id="XP_065648108.1"/>
    </source>
</evidence>
<comment type="similarity">
    <text evidence="10">Belongs to the class I-like SAM-binding methyltransferase superfamily. Trm1 family.</text>
</comment>
<dbReference type="PANTHER" id="PTHR10631">
    <property type="entry name" value="N 2 ,N 2 -DIMETHYLGUANOSINE TRNA METHYLTRANSFERASE"/>
    <property type="match status" value="1"/>
</dbReference>
<dbReference type="CDD" id="cd02440">
    <property type="entry name" value="AdoMet_MTases"/>
    <property type="match status" value="1"/>
</dbReference>
<keyword evidence="1 10" id="KW-0820">tRNA-binding</keyword>
<keyword evidence="12" id="KW-1185">Reference proteome</keyword>
<evidence type="ECO:0000256" key="5">
    <source>
        <dbReference type="ARBA" id="ARBA00022694"/>
    </source>
</evidence>
<dbReference type="Gene3D" id="3.30.56.70">
    <property type="entry name" value="N2,N2-dimethylguanosine tRNA methyltransferase, C-terminal domain"/>
    <property type="match status" value="1"/>
</dbReference>
<dbReference type="PROSITE" id="PS50103">
    <property type="entry name" value="ZF_C3H1"/>
    <property type="match status" value="1"/>
</dbReference>
<evidence type="ECO:0000256" key="6">
    <source>
        <dbReference type="ARBA" id="ARBA00022884"/>
    </source>
</evidence>
<feature type="domain" description="C3H1-type" evidence="11">
    <location>
        <begin position="562"/>
        <end position="589"/>
    </location>
</feature>
<feature type="zinc finger region" description="C3H1-type" evidence="9">
    <location>
        <begin position="562"/>
        <end position="589"/>
    </location>
</feature>
<dbReference type="NCBIfam" id="TIGR00308">
    <property type="entry name" value="TRM1"/>
    <property type="match status" value="1"/>
</dbReference>
<comment type="catalytic activity">
    <reaction evidence="8 10">
        <text>guanosine(26) in tRNA + 2 S-adenosyl-L-methionine = N(2)-dimethylguanosine(26) in tRNA + 2 S-adenosyl-L-homocysteine + 2 H(+)</text>
        <dbReference type="Rhea" id="RHEA:43140"/>
        <dbReference type="Rhea" id="RHEA-COMP:10359"/>
        <dbReference type="Rhea" id="RHEA-COMP:10360"/>
        <dbReference type="ChEBI" id="CHEBI:15378"/>
        <dbReference type="ChEBI" id="CHEBI:57856"/>
        <dbReference type="ChEBI" id="CHEBI:59789"/>
        <dbReference type="ChEBI" id="CHEBI:74269"/>
        <dbReference type="ChEBI" id="CHEBI:74513"/>
        <dbReference type="EC" id="2.1.1.216"/>
    </reaction>
</comment>
<keyword evidence="5 10" id="KW-0819">tRNA processing</keyword>
<dbReference type="InterPro" id="IPR029063">
    <property type="entry name" value="SAM-dependent_MTases_sf"/>
</dbReference>
<dbReference type="InterPro" id="IPR000571">
    <property type="entry name" value="Znf_CCCH"/>
</dbReference>
<gene>
    <name evidence="13" type="primary">LOC100201984</name>
</gene>
<protein>
    <recommendedName>
        <fullName evidence="7 10">tRNA (guanine(26)-N(2))-dimethyltransferase</fullName>
        <ecNumber evidence="7 10">2.1.1.216</ecNumber>
    </recommendedName>
</protein>
<dbReference type="InterPro" id="IPR042296">
    <property type="entry name" value="tRNA_met_Trm1_C"/>
</dbReference>
<evidence type="ECO:0000256" key="10">
    <source>
        <dbReference type="PROSITE-ProRule" id="PRU00958"/>
    </source>
</evidence>
<accession>A0ABM4BGH4</accession>
<name>A0ABM4BGH4_HYDVU</name>
<keyword evidence="2 10" id="KW-0489">Methyltransferase</keyword>
<evidence type="ECO:0000256" key="1">
    <source>
        <dbReference type="ARBA" id="ARBA00022555"/>
    </source>
</evidence>
<dbReference type="EC" id="2.1.1.216" evidence="7 10"/>
<evidence type="ECO:0000256" key="3">
    <source>
        <dbReference type="ARBA" id="ARBA00022679"/>
    </source>
</evidence>
<evidence type="ECO:0000256" key="7">
    <source>
        <dbReference type="ARBA" id="ARBA00039099"/>
    </source>
</evidence>